<dbReference type="FunFam" id="2.60.40.2610:FF:000001">
    <property type="entry name" value="Outer membrane fimbrial usher protein"/>
    <property type="match status" value="1"/>
</dbReference>
<dbReference type="Gene3D" id="2.60.40.3110">
    <property type="match status" value="1"/>
</dbReference>
<evidence type="ECO:0000256" key="9">
    <source>
        <dbReference type="ARBA" id="ARBA00023237"/>
    </source>
</evidence>
<reference evidence="14 15" key="1">
    <citation type="submission" date="2018-12" db="EMBL/GenBank/DDBJ databases">
        <authorList>
            <consortium name="Pathogen Informatics"/>
        </authorList>
    </citation>
    <scope>NUCLEOTIDE SEQUENCE [LARGE SCALE GENOMIC DNA]</scope>
    <source>
        <strain evidence="14 15">NCTC11214</strain>
    </source>
</reference>
<evidence type="ECO:0000256" key="11">
    <source>
        <dbReference type="SAM" id="MobiDB-lite"/>
    </source>
</evidence>
<keyword evidence="7" id="KW-0732">Signal</keyword>
<dbReference type="Pfam" id="PF13954">
    <property type="entry name" value="PapC_N"/>
    <property type="match status" value="1"/>
</dbReference>
<keyword evidence="3 10" id="KW-0813">Transport</keyword>
<proteinExistence type="inferred from homology"/>
<keyword evidence="4" id="KW-1134">Transmembrane beta strand</keyword>
<dbReference type="Gene3D" id="3.10.20.410">
    <property type="match status" value="1"/>
</dbReference>
<evidence type="ECO:0000259" key="13">
    <source>
        <dbReference type="Pfam" id="PF13954"/>
    </source>
</evidence>
<dbReference type="InterPro" id="IPR000015">
    <property type="entry name" value="Fimb_usher"/>
</dbReference>
<protein>
    <submittedName>
        <fullName evidence="14">Outer membrane usher protein fimD</fullName>
    </submittedName>
</protein>
<dbReference type="InterPro" id="IPR043142">
    <property type="entry name" value="PapC-like_C_sf"/>
</dbReference>
<gene>
    <name evidence="14" type="primary">fimD_2</name>
    <name evidence="14" type="ORF">NCTC11214_02747</name>
</gene>
<feature type="compositionally biased region" description="Gly residues" evidence="11">
    <location>
        <begin position="675"/>
        <end position="684"/>
    </location>
</feature>
<keyword evidence="5 10" id="KW-1029">Fimbrium biogenesis</keyword>
<evidence type="ECO:0000256" key="8">
    <source>
        <dbReference type="ARBA" id="ARBA00023136"/>
    </source>
</evidence>
<feature type="region of interest" description="Disordered" evidence="11">
    <location>
        <begin position="622"/>
        <end position="651"/>
    </location>
</feature>
<dbReference type="InterPro" id="IPR037224">
    <property type="entry name" value="PapC_N_sf"/>
</dbReference>
<dbReference type="Gene3D" id="2.60.40.2610">
    <property type="entry name" value="Outer membrane usher protein FimD, plug domain"/>
    <property type="match status" value="1"/>
</dbReference>
<feature type="domain" description="PapC N-terminal" evidence="13">
    <location>
        <begin position="43"/>
        <end position="205"/>
    </location>
</feature>
<evidence type="ECO:0000259" key="12">
    <source>
        <dbReference type="Pfam" id="PF13953"/>
    </source>
</evidence>
<feature type="compositionally biased region" description="Polar residues" evidence="11">
    <location>
        <begin position="632"/>
        <end position="651"/>
    </location>
</feature>
<dbReference type="GO" id="GO:0009297">
    <property type="term" value="P:pilus assembly"/>
    <property type="evidence" value="ECO:0007669"/>
    <property type="project" value="InterPro"/>
</dbReference>
<dbReference type="Gene3D" id="2.60.40.2070">
    <property type="match status" value="1"/>
</dbReference>
<sequence>MKKNHQARNNRLWVMSRRQPSLRPLAALILLALPALSYAEMYFPPALVSVDPDAIADLSYLTPAGTQMPGSYEVEMYLNGNWLAARSVRFVTVDSVPDTPREVTAEKGKDIRDATGLMACLTPDDWRDIGLKMEAVPSMTGLAEDQCISPGRYISQAYTAFDFEKMRLDISIPQAMVKNQPRGWIPPERWDEGINALLLGYRLNGSNSHSRSTGMDSSNLYLNLDNGLNVGPWRLRDNRTWSRYTTTGGRSRSKWDRLNTYVERAIIPLRSRLLLGESTTDGDLFDAFSFKGARLATDDSMYPDTQRGFAPLVKGAAFSNARVSIRQNGNLIYQTFVPPGAFVIDDLYPVTSGGDLNVTVTEADGTARTFVVPYSSVPLLQREGRVRYSVTAGRFRSNSDRYDDPEFAQGTLQWGLPYDTTVYGGLQMAEKYHAGMVGVGVNMASWGALSADFTHASSELADGSSHKGQSVRFLYARSMNSLGTTFRLAGYRYSTKGFHTLDETALKGMSGWLYDYDSLDAEGRPVQRPYTDYYNLYNTKKSRMQANISQRFGRYGSLYLTGTRQNYWNSDKTTDSLMFGYSASLGPVNYNLSWSYSKGSSQDHSDRTANLSFSLPLSALLPGKQDIRGPQTRLNGNASRNSNGRTSYTAGLSGTLLEDHNLGWNLQQGYTRQGDNGGEDGGSGNANVDYRGTYGSASLGYSYSQDYRQVNYGISGGAVVHRNGLTLGQQPGTTSILVAAPGAAGVPVSNGTGVKTDWRGYALLPYSSEYRETRVELDASSLDEQTELEETSVRVVPTRGALVRADFKAHSGVRVLMRLTYQGKPLPFGTTVSGSNSSGITGDDGVVFLSGMESEGELQVQWGKGANHKCTVRYRITEQQMQSSPIQLSEVCVQR</sequence>
<dbReference type="Pfam" id="PF00577">
    <property type="entry name" value="Usher"/>
    <property type="match status" value="1"/>
</dbReference>
<evidence type="ECO:0000256" key="5">
    <source>
        <dbReference type="ARBA" id="ARBA00022558"/>
    </source>
</evidence>
<dbReference type="InterPro" id="IPR025949">
    <property type="entry name" value="PapC-like_C"/>
</dbReference>
<dbReference type="GO" id="GO:0009279">
    <property type="term" value="C:cell outer membrane"/>
    <property type="evidence" value="ECO:0007669"/>
    <property type="project" value="UniProtKB-SubCell"/>
</dbReference>
<dbReference type="PROSITE" id="PS01151">
    <property type="entry name" value="FIMBRIAL_USHER"/>
    <property type="match status" value="1"/>
</dbReference>
<organism evidence="14 15">
    <name type="scientific">Serratia odorifera</name>
    <dbReference type="NCBI Taxonomy" id="618"/>
    <lineage>
        <taxon>Bacteria</taxon>
        <taxon>Pseudomonadati</taxon>
        <taxon>Pseudomonadota</taxon>
        <taxon>Gammaproteobacteria</taxon>
        <taxon>Enterobacterales</taxon>
        <taxon>Yersiniaceae</taxon>
        <taxon>Serratia</taxon>
    </lineage>
</organism>
<accession>A0A3S4EB12</accession>
<evidence type="ECO:0000256" key="6">
    <source>
        <dbReference type="ARBA" id="ARBA00022692"/>
    </source>
</evidence>
<dbReference type="SUPFAM" id="SSF141729">
    <property type="entry name" value="FimD N-terminal domain-like"/>
    <property type="match status" value="1"/>
</dbReference>
<dbReference type="KEGG" id="sof:NCTC11214_02747"/>
<comment type="subcellular location">
    <subcellularLocation>
        <location evidence="1 10">Cell outer membrane</location>
        <topology evidence="1 10">Multi-pass membrane protein</topology>
    </subcellularLocation>
</comment>
<dbReference type="Proteomes" id="UP000281391">
    <property type="component" value="Chromosome"/>
</dbReference>
<evidence type="ECO:0000256" key="4">
    <source>
        <dbReference type="ARBA" id="ARBA00022452"/>
    </source>
</evidence>
<dbReference type="EMBL" id="LR134117">
    <property type="protein sequence ID" value="VDZ58331.1"/>
    <property type="molecule type" value="Genomic_DNA"/>
</dbReference>
<dbReference type="PANTHER" id="PTHR30451">
    <property type="entry name" value="OUTER MEMBRANE USHER PROTEIN"/>
    <property type="match status" value="1"/>
</dbReference>
<feature type="region of interest" description="Disordered" evidence="11">
    <location>
        <begin position="667"/>
        <end position="687"/>
    </location>
</feature>
<evidence type="ECO:0000256" key="10">
    <source>
        <dbReference type="RuleBase" id="RU003884"/>
    </source>
</evidence>
<evidence type="ECO:0000256" key="1">
    <source>
        <dbReference type="ARBA" id="ARBA00004571"/>
    </source>
</evidence>
<comment type="similarity">
    <text evidence="2 10">Belongs to the fimbrial export usher family.</text>
</comment>
<dbReference type="RefSeq" id="WP_004959070.1">
    <property type="nucleotide sequence ID" value="NZ_JAEKCK010000013.1"/>
</dbReference>
<dbReference type="InterPro" id="IPR042186">
    <property type="entry name" value="FimD_plug_dom"/>
</dbReference>
<feature type="domain" description="PapC-like C-terminal" evidence="12">
    <location>
        <begin position="816"/>
        <end position="878"/>
    </location>
</feature>
<dbReference type="FunFam" id="2.60.40.3110:FF:000001">
    <property type="entry name" value="Putative fimbrial outer membrane usher"/>
    <property type="match status" value="1"/>
</dbReference>
<dbReference type="PANTHER" id="PTHR30451:SF21">
    <property type="entry name" value="FIMBRIAL USHER DOMAIN-CONTAINING PROTEIN YDET-RELATED"/>
    <property type="match status" value="1"/>
</dbReference>
<evidence type="ECO:0000313" key="14">
    <source>
        <dbReference type="EMBL" id="VDZ58331.1"/>
    </source>
</evidence>
<dbReference type="GO" id="GO:0015473">
    <property type="term" value="F:fimbrial usher porin activity"/>
    <property type="evidence" value="ECO:0007669"/>
    <property type="project" value="InterPro"/>
</dbReference>
<dbReference type="AlphaFoldDB" id="A0A3S4EB12"/>
<evidence type="ECO:0000256" key="2">
    <source>
        <dbReference type="ARBA" id="ARBA00008064"/>
    </source>
</evidence>
<evidence type="ECO:0000256" key="3">
    <source>
        <dbReference type="ARBA" id="ARBA00022448"/>
    </source>
</evidence>
<dbReference type="InterPro" id="IPR018030">
    <property type="entry name" value="Fimbrial_membr_usher_CS"/>
</dbReference>
<dbReference type="InterPro" id="IPR025885">
    <property type="entry name" value="PapC_N"/>
</dbReference>
<keyword evidence="8 10" id="KW-0472">Membrane</keyword>
<keyword evidence="6 10" id="KW-0812">Transmembrane</keyword>
<evidence type="ECO:0000256" key="7">
    <source>
        <dbReference type="ARBA" id="ARBA00022729"/>
    </source>
</evidence>
<dbReference type="Pfam" id="PF13953">
    <property type="entry name" value="PapC_C"/>
    <property type="match status" value="1"/>
</dbReference>
<evidence type="ECO:0000313" key="15">
    <source>
        <dbReference type="Proteomes" id="UP000281391"/>
    </source>
</evidence>
<name>A0A3S4EB12_SEROD</name>
<keyword evidence="9 10" id="KW-0998">Cell outer membrane</keyword>